<gene>
    <name evidence="1" type="ORF">EVOR1521_LOCUS21786</name>
</gene>
<keyword evidence="2" id="KW-1185">Reference proteome</keyword>
<accession>A0AA36J1F3</accession>
<dbReference type="PANTHER" id="PTHR46082:SF6">
    <property type="entry name" value="AAA+ ATPASE DOMAIN-CONTAINING PROTEIN-RELATED"/>
    <property type="match status" value="1"/>
</dbReference>
<dbReference type="AlphaFoldDB" id="A0AA36J1F3"/>
<comment type="caution">
    <text evidence="1">The sequence shown here is derived from an EMBL/GenBank/DDBJ whole genome shotgun (WGS) entry which is preliminary data.</text>
</comment>
<evidence type="ECO:0000313" key="2">
    <source>
        <dbReference type="Proteomes" id="UP001178507"/>
    </source>
</evidence>
<organism evidence="1 2">
    <name type="scientific">Effrenium voratum</name>
    <dbReference type="NCBI Taxonomy" id="2562239"/>
    <lineage>
        <taxon>Eukaryota</taxon>
        <taxon>Sar</taxon>
        <taxon>Alveolata</taxon>
        <taxon>Dinophyceae</taxon>
        <taxon>Suessiales</taxon>
        <taxon>Symbiodiniaceae</taxon>
        <taxon>Effrenium</taxon>
    </lineage>
</organism>
<protein>
    <submittedName>
        <fullName evidence="1">Uncharacterized protein</fullName>
    </submittedName>
</protein>
<dbReference type="SUPFAM" id="SSF48452">
    <property type="entry name" value="TPR-like"/>
    <property type="match status" value="2"/>
</dbReference>
<name>A0AA36J1F3_9DINO</name>
<dbReference type="InterPro" id="IPR011990">
    <property type="entry name" value="TPR-like_helical_dom_sf"/>
</dbReference>
<dbReference type="InterPro" id="IPR053137">
    <property type="entry name" value="NLR-like"/>
</dbReference>
<dbReference type="PANTHER" id="PTHR46082">
    <property type="entry name" value="ATP/GTP-BINDING PROTEIN-RELATED"/>
    <property type="match status" value="1"/>
</dbReference>
<dbReference type="Proteomes" id="UP001178507">
    <property type="component" value="Unassembled WGS sequence"/>
</dbReference>
<reference evidence="1" key="1">
    <citation type="submission" date="2023-08" db="EMBL/GenBank/DDBJ databases">
        <authorList>
            <person name="Chen Y."/>
            <person name="Shah S."/>
            <person name="Dougan E. K."/>
            <person name="Thang M."/>
            <person name="Chan C."/>
        </authorList>
    </citation>
    <scope>NUCLEOTIDE SEQUENCE</scope>
</reference>
<evidence type="ECO:0000313" key="1">
    <source>
        <dbReference type="EMBL" id="CAJ1397848.1"/>
    </source>
</evidence>
<dbReference type="Pfam" id="PF13424">
    <property type="entry name" value="TPR_12"/>
    <property type="match status" value="1"/>
</dbReference>
<dbReference type="Pfam" id="PF13374">
    <property type="entry name" value="TPR_10"/>
    <property type="match status" value="1"/>
</dbReference>
<dbReference type="Gene3D" id="1.25.40.10">
    <property type="entry name" value="Tetratricopeptide repeat domain"/>
    <property type="match status" value="2"/>
</dbReference>
<proteinExistence type="predicted"/>
<dbReference type="EMBL" id="CAUJNA010003281">
    <property type="protein sequence ID" value="CAJ1397848.1"/>
    <property type="molecule type" value="Genomic_DNA"/>
</dbReference>
<sequence>MGSSSSCPDASADPAEYSQEEDVFVHLRTGIRVWAYALDLRDGSESAVLYYYTDLRTFEMLTCQRDQGIEVLASAGKELPKGLGHGILATRFSPEHWASQEEVLQSFWPGEADGQAEYCVPIMCAAASESQSNVWAITLHGGVAKARPVEGMEDGRLEAEMLYLETLERSRQLGLARPEDLAQIHQLATELKRKQRLKAAERFFREALEGREELLGPSHRDTVSSLQALAEVLQLQGSALEAERLWRRAVQRLERSLGKDHPETLRGLHGLAEALLEQGKLSESKEYFQSSYQLRKQKLGDHAETQQSLDGLERACRALLEEKRKTLGPEHPETCAYLTILARLLHASGTKRQLQEAELLYHEAFEGERERSGYDHPETLTHLTCLGKVLLAQDCVAEAGECFSAAFARRRLGLGLDHPDTQESLRMWVQVLQDLGRHEDAERLQAHIWSSRPPSQLELAWWPRLEVEQLLPFQACQRRKEQDLRTPAAVF</sequence>